<reference evidence="2" key="1">
    <citation type="submission" date="2018-05" db="EMBL/GenBank/DDBJ databases">
        <authorList>
            <person name="Lanie J.A."/>
            <person name="Ng W.-L."/>
            <person name="Kazmierczak K.M."/>
            <person name="Andrzejewski T.M."/>
            <person name="Davidsen T.M."/>
            <person name="Wayne K.J."/>
            <person name="Tettelin H."/>
            <person name="Glass J.I."/>
            <person name="Rusch D."/>
            <person name="Podicherti R."/>
            <person name="Tsui H.-C.T."/>
            <person name="Winkler M.E."/>
        </authorList>
    </citation>
    <scope>NUCLEOTIDE SEQUENCE</scope>
</reference>
<dbReference type="InterPro" id="IPR008909">
    <property type="entry name" value="DALR_anticod-bd"/>
</dbReference>
<dbReference type="GO" id="GO:0005524">
    <property type="term" value="F:ATP binding"/>
    <property type="evidence" value="ECO:0007669"/>
    <property type="project" value="InterPro"/>
</dbReference>
<dbReference type="GO" id="GO:0006420">
    <property type="term" value="P:arginyl-tRNA aminoacylation"/>
    <property type="evidence" value="ECO:0007669"/>
    <property type="project" value="InterPro"/>
</dbReference>
<dbReference type="GO" id="GO:0004814">
    <property type="term" value="F:arginine-tRNA ligase activity"/>
    <property type="evidence" value="ECO:0007669"/>
    <property type="project" value="InterPro"/>
</dbReference>
<organism evidence="2">
    <name type="scientific">marine metagenome</name>
    <dbReference type="NCBI Taxonomy" id="408172"/>
    <lineage>
        <taxon>unclassified sequences</taxon>
        <taxon>metagenomes</taxon>
        <taxon>ecological metagenomes</taxon>
    </lineage>
</organism>
<proteinExistence type="predicted"/>
<evidence type="ECO:0000313" key="2">
    <source>
        <dbReference type="EMBL" id="SVC29923.1"/>
    </source>
</evidence>
<gene>
    <name evidence="2" type="ORF">METZ01_LOCUS282777</name>
</gene>
<evidence type="ECO:0000259" key="1">
    <source>
        <dbReference type="Pfam" id="PF05746"/>
    </source>
</evidence>
<sequence length="88" mass="10561">LFKNDFEKNLYKKINDLRKYFTSINKDENYELSLSNLAESKSIIFEFFDNVIVNDEDKTIQKNRLELLQMLCKTFDSYLNFSTIEISK</sequence>
<dbReference type="EMBL" id="UINC01083832">
    <property type="protein sequence ID" value="SVC29923.1"/>
    <property type="molecule type" value="Genomic_DNA"/>
</dbReference>
<name>A0A382L297_9ZZZZ</name>
<dbReference type="AlphaFoldDB" id="A0A382L297"/>
<feature type="non-terminal residue" evidence="2">
    <location>
        <position position="1"/>
    </location>
</feature>
<accession>A0A382L297</accession>
<feature type="domain" description="DALR anticodon binding" evidence="1">
    <location>
        <begin position="3"/>
        <end position="80"/>
    </location>
</feature>
<dbReference type="Pfam" id="PF05746">
    <property type="entry name" value="DALR_1"/>
    <property type="match status" value="1"/>
</dbReference>
<protein>
    <recommendedName>
        <fullName evidence="1">DALR anticodon binding domain-containing protein</fullName>
    </recommendedName>
</protein>